<name>A0A4C1W792_EUMVA</name>
<gene>
    <name evidence="2" type="ORF">EVAR_30973_1</name>
</gene>
<evidence type="ECO:0000313" key="2">
    <source>
        <dbReference type="EMBL" id="GBP46941.1"/>
    </source>
</evidence>
<dbReference type="AlphaFoldDB" id="A0A4C1W792"/>
<evidence type="ECO:0000313" key="3">
    <source>
        <dbReference type="Proteomes" id="UP000299102"/>
    </source>
</evidence>
<feature type="compositionally biased region" description="Polar residues" evidence="1">
    <location>
        <begin position="1"/>
        <end position="13"/>
    </location>
</feature>
<comment type="caution">
    <text evidence="2">The sequence shown here is derived from an EMBL/GenBank/DDBJ whole genome shotgun (WGS) entry which is preliminary data.</text>
</comment>
<keyword evidence="3" id="KW-1185">Reference proteome</keyword>
<feature type="region of interest" description="Disordered" evidence="1">
    <location>
        <begin position="1"/>
        <end position="32"/>
    </location>
</feature>
<organism evidence="2 3">
    <name type="scientific">Eumeta variegata</name>
    <name type="common">Bagworm moth</name>
    <name type="synonym">Eumeta japonica</name>
    <dbReference type="NCBI Taxonomy" id="151549"/>
    <lineage>
        <taxon>Eukaryota</taxon>
        <taxon>Metazoa</taxon>
        <taxon>Ecdysozoa</taxon>
        <taxon>Arthropoda</taxon>
        <taxon>Hexapoda</taxon>
        <taxon>Insecta</taxon>
        <taxon>Pterygota</taxon>
        <taxon>Neoptera</taxon>
        <taxon>Endopterygota</taxon>
        <taxon>Lepidoptera</taxon>
        <taxon>Glossata</taxon>
        <taxon>Ditrysia</taxon>
        <taxon>Tineoidea</taxon>
        <taxon>Psychidae</taxon>
        <taxon>Oiketicinae</taxon>
        <taxon>Eumeta</taxon>
    </lineage>
</organism>
<protein>
    <submittedName>
        <fullName evidence="2">Uncharacterized protein</fullName>
    </submittedName>
</protein>
<proteinExistence type="predicted"/>
<dbReference type="Proteomes" id="UP000299102">
    <property type="component" value="Unassembled WGS sequence"/>
</dbReference>
<accession>A0A4C1W792</accession>
<evidence type="ECO:0000256" key="1">
    <source>
        <dbReference type="SAM" id="MobiDB-lite"/>
    </source>
</evidence>
<reference evidence="2 3" key="1">
    <citation type="journal article" date="2019" name="Commun. Biol.">
        <title>The bagworm genome reveals a unique fibroin gene that provides high tensile strength.</title>
        <authorList>
            <person name="Kono N."/>
            <person name="Nakamura H."/>
            <person name="Ohtoshi R."/>
            <person name="Tomita M."/>
            <person name="Numata K."/>
            <person name="Arakawa K."/>
        </authorList>
    </citation>
    <scope>NUCLEOTIDE SEQUENCE [LARGE SCALE GENOMIC DNA]</scope>
</reference>
<sequence>MADASIQFSSSSPHILGARLNSEPKKKLKKPTIAPVQRQYGDMGHSPVDLHVNRQRDDFDTLNSLNQKCTELQDEVLSQNAN</sequence>
<dbReference type="EMBL" id="BGZK01000492">
    <property type="protein sequence ID" value="GBP46941.1"/>
    <property type="molecule type" value="Genomic_DNA"/>
</dbReference>